<organism evidence="1 2">
    <name type="scientific">Bizionia argentinensis JUB59</name>
    <dbReference type="NCBI Taxonomy" id="1046627"/>
    <lineage>
        <taxon>Bacteria</taxon>
        <taxon>Pseudomonadati</taxon>
        <taxon>Bacteroidota</taxon>
        <taxon>Flavobacteriia</taxon>
        <taxon>Flavobacteriales</taxon>
        <taxon>Flavobacteriaceae</taxon>
        <taxon>Bizionia</taxon>
    </lineage>
</organism>
<dbReference type="AlphaFoldDB" id="G2EE19"/>
<proteinExistence type="predicted"/>
<protein>
    <submittedName>
        <fullName evidence="1">Uncharacterized protein</fullName>
    </submittedName>
</protein>
<accession>G2EE19</accession>
<dbReference type="EMBL" id="AFXZ01000031">
    <property type="protein sequence ID" value="EGV43317.2"/>
    <property type="molecule type" value="Genomic_DNA"/>
</dbReference>
<comment type="caution">
    <text evidence="1">The sequence shown here is derived from an EMBL/GenBank/DDBJ whole genome shotgun (WGS) entry which is preliminary data.</text>
</comment>
<gene>
    <name evidence="1" type="ORF">BZARG_3128</name>
</gene>
<reference evidence="1 2" key="1">
    <citation type="journal article" date="2008" name="Int. J. Syst. Evol. Microbiol.">
        <title>Bizionia argentinensis sp. nov., isolated from surface marine water in Antarctica.</title>
        <authorList>
            <person name="Bercovich A."/>
            <person name="Vazquez S.C."/>
            <person name="Yankilevich P."/>
            <person name="Coria S.H."/>
            <person name="Foti M."/>
            <person name="Hernandez E."/>
            <person name="Vidal A."/>
            <person name="Ruberto L."/>
            <person name="Melo C."/>
            <person name="Marenssi S."/>
            <person name="Criscuolo M."/>
            <person name="Memoli M."/>
            <person name="Arguelles M."/>
            <person name="Mac Cormack W.P."/>
        </authorList>
    </citation>
    <scope>NUCLEOTIDE SEQUENCE [LARGE SCALE GENOMIC DNA]</scope>
    <source>
        <strain evidence="1 2">JUB59</strain>
    </source>
</reference>
<dbReference type="OrthoDB" id="185897at2"/>
<name>G2EE19_9FLAO</name>
<keyword evidence="2" id="KW-1185">Reference proteome</keyword>
<dbReference type="Proteomes" id="UP000003730">
    <property type="component" value="Unassembled WGS sequence"/>
</dbReference>
<dbReference type="eggNOG" id="ENOG50339SV">
    <property type="taxonomic scope" value="Bacteria"/>
</dbReference>
<evidence type="ECO:0000313" key="2">
    <source>
        <dbReference type="Proteomes" id="UP000003730"/>
    </source>
</evidence>
<sequence length="236" mass="28507">MKKSILFIFLVQSVFLFQCKKPIEKYFDKTIKVDSLNVPLDKNQFYFPKEMFPYIDSIQYIPQKDSSYIAKRIYSKDKYDDSVMEWFSEYLFGMREPLLFNRKVDNEIFRFTWLRSFHEPVVIRISETKQKYNLNWKTLKLDENHKPIEIIINESKNITKKEWENFNELVKKADFWNMELGRYSMGTDGSEWILEGVNSENYRAVSVFYPEKGDFYNACDYLISLTNLKISEKDKY</sequence>
<evidence type="ECO:0000313" key="1">
    <source>
        <dbReference type="EMBL" id="EGV43317.2"/>
    </source>
</evidence>